<keyword evidence="4" id="KW-1133">Transmembrane helix</keyword>
<feature type="domain" description="Alcohol dehydrogenase-like N-terminal" evidence="5">
    <location>
        <begin position="47"/>
        <end position="183"/>
    </location>
</feature>
<proteinExistence type="predicted"/>
<evidence type="ECO:0000313" key="6">
    <source>
        <dbReference type="EMBL" id="GAI89802.1"/>
    </source>
</evidence>
<dbReference type="Gene3D" id="3.90.180.10">
    <property type="entry name" value="Medium-chain alcohol dehydrogenases, catalytic domain"/>
    <property type="match status" value="1"/>
</dbReference>
<evidence type="ECO:0000256" key="3">
    <source>
        <dbReference type="ARBA" id="ARBA00023002"/>
    </source>
</evidence>
<keyword evidence="2" id="KW-0862">Zinc</keyword>
<feature type="transmembrane region" description="Helical" evidence="4">
    <location>
        <begin position="214"/>
        <end position="235"/>
    </location>
</feature>
<reference evidence="6" key="1">
    <citation type="journal article" date="2014" name="Front. Microbiol.">
        <title>High frequency of phylogenetically diverse reductive dehalogenase-homologous genes in deep subseafloor sedimentary metagenomes.</title>
        <authorList>
            <person name="Kawai M."/>
            <person name="Futagami T."/>
            <person name="Toyoda A."/>
            <person name="Takaki Y."/>
            <person name="Nishi S."/>
            <person name="Hori S."/>
            <person name="Arai W."/>
            <person name="Tsubouchi T."/>
            <person name="Morono Y."/>
            <person name="Uchiyama I."/>
            <person name="Ito T."/>
            <person name="Fujiyama A."/>
            <person name="Inagaki F."/>
            <person name="Takami H."/>
        </authorList>
    </citation>
    <scope>NUCLEOTIDE SEQUENCE</scope>
    <source>
        <strain evidence="6">Expedition CK06-06</strain>
    </source>
</reference>
<dbReference type="InterPro" id="IPR011032">
    <property type="entry name" value="GroES-like_sf"/>
</dbReference>
<dbReference type="Pfam" id="PF08240">
    <property type="entry name" value="ADH_N"/>
    <property type="match status" value="1"/>
</dbReference>
<dbReference type="Gene3D" id="3.40.50.720">
    <property type="entry name" value="NAD(P)-binding Rossmann-like Domain"/>
    <property type="match status" value="1"/>
</dbReference>
<dbReference type="AlphaFoldDB" id="X1S9U4"/>
<comment type="caution">
    <text evidence="6">The sequence shown here is derived from an EMBL/GenBank/DDBJ whole genome shotgun (WGS) entry which is preliminary data.</text>
</comment>
<accession>X1S9U4</accession>
<dbReference type="PANTHER" id="PTHR43401:SF2">
    <property type="entry name" value="L-THREONINE 3-DEHYDROGENASE"/>
    <property type="match status" value="1"/>
</dbReference>
<dbReference type="InterPro" id="IPR002328">
    <property type="entry name" value="ADH_Zn_CS"/>
</dbReference>
<keyword evidence="1" id="KW-0479">Metal-binding</keyword>
<dbReference type="GO" id="GO:0016491">
    <property type="term" value="F:oxidoreductase activity"/>
    <property type="evidence" value="ECO:0007669"/>
    <property type="project" value="UniProtKB-KW"/>
</dbReference>
<dbReference type="PANTHER" id="PTHR43401">
    <property type="entry name" value="L-THREONINE 3-DEHYDROGENASE"/>
    <property type="match status" value="1"/>
</dbReference>
<keyword evidence="4" id="KW-0812">Transmembrane</keyword>
<dbReference type="GO" id="GO:0008270">
    <property type="term" value="F:zinc ion binding"/>
    <property type="evidence" value="ECO:0007669"/>
    <property type="project" value="InterPro"/>
</dbReference>
<organism evidence="6">
    <name type="scientific">marine sediment metagenome</name>
    <dbReference type="NCBI Taxonomy" id="412755"/>
    <lineage>
        <taxon>unclassified sequences</taxon>
        <taxon>metagenomes</taxon>
        <taxon>ecological metagenomes</taxon>
    </lineage>
</organism>
<sequence>MKTEEMMKGLKIDFSTGKALFMKLHMAGKYSLTSFKKDWPIPEITFPNQIRVKTRMGGICASDFHMMMLDISYFASILVSPENPSPMGHELVGDVVETGHEVSRLRVGDRVTYMPVATCDAYGFSPCTACQEGNLESCVSMAGVGDGSELEKRYRDAGGFGGFSGGGFCEYLTAFENQFFKIPNGMSDRIAVLSEPFAIAAHAVSRNMPSKEQVTVVIGAGIIGLLVIAALRLLGYTGKIISIARYPFQEQKAKELGA</sequence>
<dbReference type="InterPro" id="IPR013154">
    <property type="entry name" value="ADH-like_N"/>
</dbReference>
<evidence type="ECO:0000256" key="1">
    <source>
        <dbReference type="ARBA" id="ARBA00022723"/>
    </source>
</evidence>
<dbReference type="EMBL" id="BARW01018952">
    <property type="protein sequence ID" value="GAI89802.1"/>
    <property type="molecule type" value="Genomic_DNA"/>
</dbReference>
<dbReference type="SUPFAM" id="SSF50129">
    <property type="entry name" value="GroES-like"/>
    <property type="match status" value="1"/>
</dbReference>
<keyword evidence="4" id="KW-0472">Membrane</keyword>
<feature type="non-terminal residue" evidence="6">
    <location>
        <position position="258"/>
    </location>
</feature>
<gene>
    <name evidence="6" type="ORF">S12H4_32335</name>
</gene>
<keyword evidence="3" id="KW-0560">Oxidoreductase</keyword>
<evidence type="ECO:0000256" key="4">
    <source>
        <dbReference type="SAM" id="Phobius"/>
    </source>
</evidence>
<evidence type="ECO:0000259" key="5">
    <source>
        <dbReference type="Pfam" id="PF08240"/>
    </source>
</evidence>
<protein>
    <recommendedName>
        <fullName evidence="5">Alcohol dehydrogenase-like N-terminal domain-containing protein</fullName>
    </recommendedName>
</protein>
<name>X1S9U4_9ZZZZ</name>
<dbReference type="InterPro" id="IPR050129">
    <property type="entry name" value="Zn_alcohol_dh"/>
</dbReference>
<dbReference type="PROSITE" id="PS00059">
    <property type="entry name" value="ADH_ZINC"/>
    <property type="match status" value="1"/>
</dbReference>
<evidence type="ECO:0000256" key="2">
    <source>
        <dbReference type="ARBA" id="ARBA00022833"/>
    </source>
</evidence>